<evidence type="ECO:0000313" key="2">
    <source>
        <dbReference type="EMBL" id="USR41215.1"/>
    </source>
</evidence>
<accession>A0ABY5ABL2</accession>
<dbReference type="GO" id="GO:0004519">
    <property type="term" value="F:endonuclease activity"/>
    <property type="evidence" value="ECO:0007669"/>
    <property type="project" value="UniProtKB-KW"/>
</dbReference>
<name>A0ABY5ABL2_9GAMM</name>
<keyword evidence="2" id="KW-0378">Hydrolase</keyword>
<sequence>MPISWESVVDHFDRLAKDLHWSRDAFSEFRKRYLANSKTQLSLYGSDVDTSGTIEVGLAVQNLELSTGRELEEVKVWIYGLQTTVGRYAKPKTNYKYPRVAISTESEIICLVEAVRAFITNKRKEAITDVLSPADAKLIQQIWDRRGQQKFRQELLHLYEKKCAITGCTTVAVLEAAHITPYADEQHYDVQRGLLLRADVHTLFDLAVISIDPCTRKVVVSPDAKDDYGYLQGKSVAQPLEASAIPKKKDLESHFNRWNQNIDLKAGG</sequence>
<keyword evidence="3" id="KW-1185">Reference proteome</keyword>
<dbReference type="Pfam" id="PF13391">
    <property type="entry name" value="HNH_2"/>
    <property type="match status" value="1"/>
</dbReference>
<evidence type="ECO:0000313" key="3">
    <source>
        <dbReference type="Proteomes" id="UP001054897"/>
    </source>
</evidence>
<feature type="domain" description="HNH nuclease" evidence="1">
    <location>
        <begin position="163"/>
        <end position="212"/>
    </location>
</feature>
<keyword evidence="2" id="KW-0255">Endonuclease</keyword>
<gene>
    <name evidence="2" type="ORF">L1F06_007210</name>
</gene>
<dbReference type="GeneID" id="300080749"/>
<dbReference type="RefSeq" id="WP_129484101.1">
    <property type="nucleotide sequence ID" value="NZ_CP099397.1"/>
</dbReference>
<dbReference type="Proteomes" id="UP001054897">
    <property type="component" value="Chromosome"/>
</dbReference>
<evidence type="ECO:0000259" key="1">
    <source>
        <dbReference type="Pfam" id="PF13391"/>
    </source>
</evidence>
<organism evidence="2 3">
    <name type="scientific">Ectopseudomonas hydrolytica</name>
    <dbReference type="NCBI Taxonomy" id="2493633"/>
    <lineage>
        <taxon>Bacteria</taxon>
        <taxon>Pseudomonadati</taxon>
        <taxon>Pseudomonadota</taxon>
        <taxon>Gammaproteobacteria</taxon>
        <taxon>Pseudomonadales</taxon>
        <taxon>Pseudomonadaceae</taxon>
        <taxon>Ectopseudomonas</taxon>
    </lineage>
</organism>
<keyword evidence="2" id="KW-0540">Nuclease</keyword>
<protein>
    <submittedName>
        <fullName evidence="2">HNH endonuclease</fullName>
    </submittedName>
</protein>
<dbReference type="EMBL" id="CP099397">
    <property type="protein sequence ID" value="USR41215.1"/>
    <property type="molecule type" value="Genomic_DNA"/>
</dbReference>
<proteinExistence type="predicted"/>
<reference evidence="2" key="1">
    <citation type="submission" date="2022-06" db="EMBL/GenBank/DDBJ databases">
        <title>Complete genome of Pseudomonas hydrolytica DSWY01T.</title>
        <authorList>
            <person name="Jung J."/>
            <person name="Jeon C.O."/>
        </authorList>
    </citation>
    <scope>NUCLEOTIDE SEQUENCE</scope>
    <source>
        <strain evidence="2">DSWY01</strain>
    </source>
</reference>
<dbReference type="InterPro" id="IPR003615">
    <property type="entry name" value="HNH_nuc"/>
</dbReference>